<sequence length="525" mass="58952">MDQTEKRHCWECRRRCLVCDSTKPSCKRCTTSGTRCPGYDSVKPARIRWVEPGRVTSRDRRKPKRSLYTSVKEKGKGVMNAQNSSSSMPVICAGLPPVVICADAAAVPLVQAAEYFNACIYKDLKPVLELGQNPHIYELSASIIHNATSAPQFLQHGMYCIILSHRMNRIRKDPQAKRLNEKFYLHRGVAIRSLSKHLDAKYDGMDNVIMAGILMLLLVDIQHGTLFGWRCHLEQVQKLISRRGGFHALVRFDMAEPLLLSIWFLAIIGNTTCPAADLGMTRVHLEASDFMLEKYDYASFPVGMCPQPLFIEIVRINHLRMRAVAVDAAEAEETALDAYRTLDRIHAFSPILWTESRSLLSRQDWMRVSSAYQTAVALYCILALQSASLIPETPSMRSQCAEHGHHLQSVLVECLASSRTKRFMVWPLVVLGVEAVHKGAAPIRAFVADRLPELSCDLGTSVPLTAKAVLEAFWASGNERWDDCFDRQYIFTTQIAPDTSQLFPLYQRAAMSCKDTPCRDSALGC</sequence>
<dbReference type="Pfam" id="PF11951">
    <property type="entry name" value="Fungal_trans_2"/>
    <property type="match status" value="1"/>
</dbReference>
<reference evidence="5" key="1">
    <citation type="journal article" date="2015" name="BMC Genomics">
        <title>Genomic and transcriptomic analysis of the endophytic fungus Pestalotiopsis fici reveals its lifestyle and high potential for synthesis of natural products.</title>
        <authorList>
            <person name="Wang X."/>
            <person name="Zhang X."/>
            <person name="Liu L."/>
            <person name="Xiang M."/>
            <person name="Wang W."/>
            <person name="Sun X."/>
            <person name="Che Y."/>
            <person name="Guo L."/>
            <person name="Liu G."/>
            <person name="Guo L."/>
            <person name="Wang C."/>
            <person name="Yin W.B."/>
            <person name="Stadler M."/>
            <person name="Zhang X."/>
            <person name="Liu X."/>
        </authorList>
    </citation>
    <scope>NUCLEOTIDE SEQUENCE [LARGE SCALE GENOMIC DNA]</scope>
    <source>
        <strain evidence="5">W106-1 / CGMCC3.15140</strain>
    </source>
</reference>
<dbReference type="OMA" id="RKRHCWE"/>
<dbReference type="GO" id="GO:0005634">
    <property type="term" value="C:nucleus"/>
    <property type="evidence" value="ECO:0007669"/>
    <property type="project" value="UniProtKB-SubCell"/>
</dbReference>
<keyword evidence="2" id="KW-0539">Nucleus</keyword>
<comment type="subcellular location">
    <subcellularLocation>
        <location evidence="1">Nucleus</location>
    </subcellularLocation>
</comment>
<dbReference type="GeneID" id="19272568"/>
<protein>
    <recommendedName>
        <fullName evidence="3">Zn(2)-C6 fungal-type domain-containing protein</fullName>
    </recommendedName>
</protein>
<dbReference type="KEGG" id="pfy:PFICI_07555"/>
<dbReference type="HOGENOM" id="CLU_021916_2_1_1"/>
<evidence type="ECO:0000256" key="2">
    <source>
        <dbReference type="ARBA" id="ARBA00023242"/>
    </source>
</evidence>
<dbReference type="GO" id="GO:0008270">
    <property type="term" value="F:zinc ion binding"/>
    <property type="evidence" value="ECO:0007669"/>
    <property type="project" value="InterPro"/>
</dbReference>
<dbReference type="OrthoDB" id="5386330at2759"/>
<dbReference type="GO" id="GO:0000981">
    <property type="term" value="F:DNA-binding transcription factor activity, RNA polymerase II-specific"/>
    <property type="evidence" value="ECO:0007669"/>
    <property type="project" value="InterPro"/>
</dbReference>
<dbReference type="InterPro" id="IPR036864">
    <property type="entry name" value="Zn2-C6_fun-type_DNA-bd_sf"/>
</dbReference>
<evidence type="ECO:0000256" key="1">
    <source>
        <dbReference type="ARBA" id="ARBA00004123"/>
    </source>
</evidence>
<dbReference type="PANTHER" id="PTHR37534:SF48">
    <property type="entry name" value="FINGER DOMAIN PROTEIN, PUTATIVE-RELATED"/>
    <property type="match status" value="1"/>
</dbReference>
<dbReference type="SUPFAM" id="SSF57701">
    <property type="entry name" value="Zn2/Cys6 DNA-binding domain"/>
    <property type="match status" value="1"/>
</dbReference>
<dbReference type="RefSeq" id="XP_007834327.1">
    <property type="nucleotide sequence ID" value="XM_007836136.1"/>
</dbReference>
<dbReference type="eggNOG" id="ENOG502SKHG">
    <property type="taxonomic scope" value="Eukaryota"/>
</dbReference>
<dbReference type="EMBL" id="KI912113">
    <property type="protein sequence ID" value="ETS80026.1"/>
    <property type="molecule type" value="Genomic_DNA"/>
</dbReference>
<keyword evidence="5" id="KW-1185">Reference proteome</keyword>
<dbReference type="CDD" id="cd00067">
    <property type="entry name" value="GAL4"/>
    <property type="match status" value="1"/>
</dbReference>
<dbReference type="Proteomes" id="UP000030651">
    <property type="component" value="Unassembled WGS sequence"/>
</dbReference>
<gene>
    <name evidence="4" type="ORF">PFICI_07555</name>
</gene>
<dbReference type="InParanoid" id="W3X4C3"/>
<dbReference type="GO" id="GO:0000976">
    <property type="term" value="F:transcription cis-regulatory region binding"/>
    <property type="evidence" value="ECO:0007669"/>
    <property type="project" value="TreeGrafter"/>
</dbReference>
<evidence type="ECO:0000313" key="4">
    <source>
        <dbReference type="EMBL" id="ETS80026.1"/>
    </source>
</evidence>
<dbReference type="InterPro" id="IPR001138">
    <property type="entry name" value="Zn2Cys6_DnaBD"/>
</dbReference>
<dbReference type="PANTHER" id="PTHR37534">
    <property type="entry name" value="TRANSCRIPTIONAL ACTIVATOR PROTEIN UGA3"/>
    <property type="match status" value="1"/>
</dbReference>
<organism evidence="4 5">
    <name type="scientific">Pestalotiopsis fici (strain W106-1 / CGMCC3.15140)</name>
    <dbReference type="NCBI Taxonomy" id="1229662"/>
    <lineage>
        <taxon>Eukaryota</taxon>
        <taxon>Fungi</taxon>
        <taxon>Dikarya</taxon>
        <taxon>Ascomycota</taxon>
        <taxon>Pezizomycotina</taxon>
        <taxon>Sordariomycetes</taxon>
        <taxon>Xylariomycetidae</taxon>
        <taxon>Amphisphaeriales</taxon>
        <taxon>Sporocadaceae</taxon>
        <taxon>Pestalotiopsis</taxon>
    </lineage>
</organism>
<name>W3X4C3_PESFW</name>
<dbReference type="PROSITE" id="PS50048">
    <property type="entry name" value="ZN2_CY6_FUNGAL_2"/>
    <property type="match status" value="1"/>
</dbReference>
<evidence type="ECO:0000313" key="5">
    <source>
        <dbReference type="Proteomes" id="UP000030651"/>
    </source>
</evidence>
<feature type="domain" description="Zn(2)-C6 fungal-type" evidence="3">
    <location>
        <begin position="8"/>
        <end position="36"/>
    </location>
</feature>
<evidence type="ECO:0000259" key="3">
    <source>
        <dbReference type="PROSITE" id="PS50048"/>
    </source>
</evidence>
<dbReference type="InterPro" id="IPR021858">
    <property type="entry name" value="Fun_TF"/>
</dbReference>
<dbReference type="GO" id="GO:0045944">
    <property type="term" value="P:positive regulation of transcription by RNA polymerase II"/>
    <property type="evidence" value="ECO:0007669"/>
    <property type="project" value="TreeGrafter"/>
</dbReference>
<proteinExistence type="predicted"/>
<accession>W3X4C3</accession>
<dbReference type="AlphaFoldDB" id="W3X4C3"/>